<evidence type="ECO:0000313" key="2">
    <source>
        <dbReference type="Proteomes" id="UP001144978"/>
    </source>
</evidence>
<proteinExistence type="predicted"/>
<evidence type="ECO:0000313" key="1">
    <source>
        <dbReference type="EMBL" id="KAJ3011590.1"/>
    </source>
</evidence>
<accession>A0ACC1Q6C0</accession>
<dbReference type="Proteomes" id="UP001144978">
    <property type="component" value="Unassembled WGS sequence"/>
</dbReference>
<gene>
    <name evidence="1" type="ORF">NUW54_g2125</name>
</gene>
<keyword evidence="2" id="KW-1185">Reference proteome</keyword>
<protein>
    <submittedName>
        <fullName evidence="1">Uncharacterized protein</fullName>
    </submittedName>
</protein>
<comment type="caution">
    <text evidence="1">The sequence shown here is derived from an EMBL/GenBank/DDBJ whole genome shotgun (WGS) entry which is preliminary data.</text>
</comment>
<dbReference type="EMBL" id="JANSHE010000384">
    <property type="protein sequence ID" value="KAJ3011590.1"/>
    <property type="molecule type" value="Genomic_DNA"/>
</dbReference>
<reference evidence="1" key="1">
    <citation type="submission" date="2022-08" db="EMBL/GenBank/DDBJ databases">
        <title>Genome Sequence of Pycnoporus sanguineus.</title>
        <authorList>
            <person name="Buettner E."/>
        </authorList>
    </citation>
    <scope>NUCLEOTIDE SEQUENCE</scope>
    <source>
        <strain evidence="1">CG-C14</strain>
    </source>
</reference>
<name>A0ACC1Q6C0_9APHY</name>
<organism evidence="1 2">
    <name type="scientific">Trametes sanguinea</name>
    <dbReference type="NCBI Taxonomy" id="158606"/>
    <lineage>
        <taxon>Eukaryota</taxon>
        <taxon>Fungi</taxon>
        <taxon>Dikarya</taxon>
        <taxon>Basidiomycota</taxon>
        <taxon>Agaricomycotina</taxon>
        <taxon>Agaricomycetes</taxon>
        <taxon>Polyporales</taxon>
        <taxon>Polyporaceae</taxon>
        <taxon>Trametes</taxon>
    </lineage>
</organism>
<sequence length="75" mass="9026">MFDTNEKKITYVIYYLKGMALVWFKLYLPEYESGNLSEFLYPYEVFQQELCVYFGPYDATGQAEHDLENLWMVDN</sequence>